<feature type="region of interest" description="Disordered" evidence="1">
    <location>
        <begin position="1"/>
        <end position="31"/>
    </location>
</feature>
<keyword evidence="3" id="KW-1185">Reference proteome</keyword>
<gene>
    <name evidence="2" type="primary">62</name>
    <name evidence="2" type="ORF">PBI_RICHIE_62</name>
</gene>
<name>A0A3G2KIS2_9CAUD</name>
<reference evidence="2 3" key="1">
    <citation type="submission" date="2018-09" db="EMBL/GenBank/DDBJ databases">
        <authorList>
            <person name="Rimple P.A."/>
            <person name="Stoner T.H."/>
            <person name="Garlena R.A."/>
            <person name="Russell D.A."/>
            <person name="Pope W.H."/>
            <person name="Jacobs-Sera D."/>
            <person name="Hatfull G.F."/>
        </authorList>
    </citation>
    <scope>NUCLEOTIDE SEQUENCE [LARGE SCALE GENOMIC DNA]</scope>
</reference>
<dbReference type="Proteomes" id="UP000269345">
    <property type="component" value="Segment"/>
</dbReference>
<evidence type="ECO:0000313" key="3">
    <source>
        <dbReference type="Proteomes" id="UP000269345"/>
    </source>
</evidence>
<dbReference type="GeneID" id="77931651"/>
<dbReference type="EMBL" id="MH834625">
    <property type="protein sequence ID" value="AYN58888.1"/>
    <property type="molecule type" value="Genomic_DNA"/>
</dbReference>
<accession>A0A3G2KIS2</accession>
<evidence type="ECO:0000256" key="1">
    <source>
        <dbReference type="SAM" id="MobiDB-lite"/>
    </source>
</evidence>
<organism evidence="2 3">
    <name type="scientific">Arthrobacter phage Richie</name>
    <dbReference type="NCBI Taxonomy" id="2419967"/>
    <lineage>
        <taxon>Viruses</taxon>
        <taxon>Duplodnaviria</taxon>
        <taxon>Heunggongvirae</taxon>
        <taxon>Uroviricota</taxon>
        <taxon>Caudoviricetes</taxon>
        <taxon>Richievirus</taxon>
        <taxon>Richievirus richie</taxon>
    </lineage>
</organism>
<protein>
    <submittedName>
        <fullName evidence="2">Uncharacterized protein</fullName>
    </submittedName>
</protein>
<proteinExistence type="predicted"/>
<sequence>MNAYTYKGTRFQPPAESQPVPPRKPKTRPEEWHARCLRDEAEQLTIAVRMLEFAAGYHNGVNEAQVAA</sequence>
<dbReference type="KEGG" id="vg:77931651"/>
<evidence type="ECO:0000313" key="2">
    <source>
        <dbReference type="EMBL" id="AYN58888.1"/>
    </source>
</evidence>
<dbReference type="RefSeq" id="YP_010655783.1">
    <property type="nucleotide sequence ID" value="NC_070831.1"/>
</dbReference>